<reference evidence="2" key="1">
    <citation type="submission" date="2022-10" db="EMBL/GenBank/DDBJ databases">
        <title>The complete genomes of actinobacterial strains from the NBC collection.</title>
        <authorList>
            <person name="Joergensen T.S."/>
            <person name="Alvarez Arevalo M."/>
            <person name="Sterndorff E.B."/>
            <person name="Faurdal D."/>
            <person name="Vuksanovic O."/>
            <person name="Mourched A.-S."/>
            <person name="Charusanti P."/>
            <person name="Shaw S."/>
            <person name="Blin K."/>
            <person name="Weber T."/>
        </authorList>
    </citation>
    <scope>NUCLEOTIDE SEQUENCE</scope>
    <source>
        <strain evidence="2">NBC_01482</strain>
    </source>
</reference>
<sequence>MNGWVLRAIGLGALVVFLRAALGFAMVYWPTQGSWMRPLCLVVLLAAVVFWGVLDGRKDREVHPDPEHGSDLTILWLKTAAAAGLGSGAVSWLLDWLPRFDLGDNGLLFELTAGASFIVLLVFIPGLIGIGIGRIIADRQINKSANRSAPQAPGAAATPA</sequence>
<feature type="transmembrane region" description="Helical" evidence="1">
    <location>
        <begin position="114"/>
        <end position="137"/>
    </location>
</feature>
<feature type="transmembrane region" description="Helical" evidence="1">
    <location>
        <begin position="75"/>
        <end position="94"/>
    </location>
</feature>
<accession>A0ABZ1YUU9</accession>
<evidence type="ECO:0000256" key="1">
    <source>
        <dbReference type="SAM" id="Phobius"/>
    </source>
</evidence>
<dbReference type="RefSeq" id="WP_245567238.1">
    <property type="nucleotide sequence ID" value="NZ_CP109149.1"/>
</dbReference>
<keyword evidence="1" id="KW-1133">Transmembrane helix</keyword>
<evidence type="ECO:0000313" key="3">
    <source>
        <dbReference type="Proteomes" id="UP001432062"/>
    </source>
</evidence>
<dbReference type="Proteomes" id="UP001432062">
    <property type="component" value="Chromosome"/>
</dbReference>
<dbReference type="NCBIfam" id="NF037996">
    <property type="entry name" value="B-4DMT"/>
    <property type="match status" value="1"/>
</dbReference>
<dbReference type="InterPro" id="IPR047958">
    <property type="entry name" value="B-4DMT-like"/>
</dbReference>
<keyword evidence="1" id="KW-0472">Membrane</keyword>
<evidence type="ECO:0000313" key="2">
    <source>
        <dbReference type="EMBL" id="WUV47057.1"/>
    </source>
</evidence>
<keyword evidence="1" id="KW-0812">Transmembrane</keyword>
<organism evidence="2 3">
    <name type="scientific">Nocardia vinacea</name>
    <dbReference type="NCBI Taxonomy" id="96468"/>
    <lineage>
        <taxon>Bacteria</taxon>
        <taxon>Bacillati</taxon>
        <taxon>Actinomycetota</taxon>
        <taxon>Actinomycetes</taxon>
        <taxon>Mycobacteriales</taxon>
        <taxon>Nocardiaceae</taxon>
        <taxon>Nocardia</taxon>
    </lineage>
</organism>
<feature type="transmembrane region" description="Helical" evidence="1">
    <location>
        <begin position="35"/>
        <end position="54"/>
    </location>
</feature>
<name>A0ABZ1YUU9_9NOCA</name>
<keyword evidence="3" id="KW-1185">Reference proteome</keyword>
<dbReference type="EMBL" id="CP109441">
    <property type="protein sequence ID" value="WUV47057.1"/>
    <property type="molecule type" value="Genomic_DNA"/>
</dbReference>
<gene>
    <name evidence="2" type="ORF">OG563_02030</name>
</gene>
<proteinExistence type="predicted"/>
<protein>
    <submittedName>
        <fullName evidence="2">B-4DMT family transporter</fullName>
    </submittedName>
</protein>